<keyword evidence="1" id="KW-0175">Coiled coil</keyword>
<feature type="coiled-coil region" evidence="1">
    <location>
        <begin position="1"/>
        <end position="72"/>
    </location>
</feature>
<evidence type="ECO:0000313" key="2">
    <source>
        <dbReference type="EMBL" id="MFL0197104.1"/>
    </source>
</evidence>
<gene>
    <name evidence="2" type="ORF">ACJDU8_16285</name>
</gene>
<evidence type="ECO:0000313" key="3">
    <source>
        <dbReference type="Proteomes" id="UP001623660"/>
    </source>
</evidence>
<dbReference type="Proteomes" id="UP001623660">
    <property type="component" value="Unassembled WGS sequence"/>
</dbReference>
<proteinExistence type="predicted"/>
<organism evidence="2 3">
    <name type="scientific">Candidatus Clostridium eludens</name>
    <dbReference type="NCBI Taxonomy" id="3381663"/>
    <lineage>
        <taxon>Bacteria</taxon>
        <taxon>Bacillati</taxon>
        <taxon>Bacillota</taxon>
        <taxon>Clostridia</taxon>
        <taxon>Eubacteriales</taxon>
        <taxon>Clostridiaceae</taxon>
        <taxon>Clostridium</taxon>
    </lineage>
</organism>
<keyword evidence="3" id="KW-1185">Reference proteome</keyword>
<sequence>MDEKEELKQELEQELQWVKYRMKMLDLIDKKLMQMREIEEYAKEGNKTKEELEVLNAKLNNLATQVNALDEESRKTENGGMIK</sequence>
<protein>
    <submittedName>
        <fullName evidence="2">Uncharacterized protein</fullName>
    </submittedName>
</protein>
<evidence type="ECO:0000256" key="1">
    <source>
        <dbReference type="SAM" id="Coils"/>
    </source>
</evidence>
<name>A0ABW8SM23_9CLOT</name>
<dbReference type="EMBL" id="JBJHZX010000025">
    <property type="protein sequence ID" value="MFL0197104.1"/>
    <property type="molecule type" value="Genomic_DNA"/>
</dbReference>
<comment type="caution">
    <text evidence="2">The sequence shown here is derived from an EMBL/GenBank/DDBJ whole genome shotgun (WGS) entry which is preliminary data.</text>
</comment>
<reference evidence="2 3" key="1">
    <citation type="submission" date="2024-11" db="EMBL/GenBank/DDBJ databases">
        <authorList>
            <person name="Heng Y.C."/>
            <person name="Lim A.C.H."/>
            <person name="Lee J.K.Y."/>
            <person name="Kittelmann S."/>
        </authorList>
    </citation>
    <scope>NUCLEOTIDE SEQUENCE [LARGE SCALE GENOMIC DNA]</scope>
    <source>
        <strain evidence="2 3">WILCCON 0269</strain>
    </source>
</reference>
<dbReference type="RefSeq" id="WP_406793210.1">
    <property type="nucleotide sequence ID" value="NZ_JBJHZX010000025.1"/>
</dbReference>
<accession>A0ABW8SM23</accession>